<organism evidence="3 4">
    <name type="scientific">Planktothrix mougeotii LEGE 06226</name>
    <dbReference type="NCBI Taxonomy" id="1828728"/>
    <lineage>
        <taxon>Bacteria</taxon>
        <taxon>Bacillati</taxon>
        <taxon>Cyanobacteriota</taxon>
        <taxon>Cyanophyceae</taxon>
        <taxon>Oscillatoriophycideae</taxon>
        <taxon>Oscillatoriales</taxon>
        <taxon>Microcoleaceae</taxon>
        <taxon>Planktothrix</taxon>
    </lineage>
</organism>
<evidence type="ECO:0000259" key="2">
    <source>
        <dbReference type="Pfam" id="PF13473"/>
    </source>
</evidence>
<gene>
    <name evidence="3" type="ORF">IQ236_22730</name>
</gene>
<evidence type="ECO:0000313" key="4">
    <source>
        <dbReference type="Proteomes" id="UP000640725"/>
    </source>
</evidence>
<reference evidence="3 4" key="1">
    <citation type="submission" date="2020-10" db="EMBL/GenBank/DDBJ databases">
        <authorList>
            <person name="Castelo-Branco R."/>
            <person name="Eusebio N."/>
            <person name="Adriana R."/>
            <person name="Vieira A."/>
            <person name="Brugerolle De Fraissinette N."/>
            <person name="Rezende De Castro R."/>
            <person name="Schneider M.P."/>
            <person name="Vasconcelos V."/>
            <person name="Leao P.N."/>
        </authorList>
    </citation>
    <scope>NUCLEOTIDE SEQUENCE [LARGE SCALE GENOMIC DNA]</scope>
    <source>
        <strain evidence="3 4">LEGE 06226</strain>
    </source>
</reference>
<accession>A0ABR9UHS6</accession>
<evidence type="ECO:0000313" key="3">
    <source>
        <dbReference type="EMBL" id="MBE9146012.1"/>
    </source>
</evidence>
<dbReference type="RefSeq" id="WP_193871401.1">
    <property type="nucleotide sequence ID" value="NZ_JADEWU010000077.1"/>
</dbReference>
<keyword evidence="1" id="KW-0472">Membrane</keyword>
<name>A0ABR9UHS6_9CYAN</name>
<keyword evidence="1" id="KW-1133">Transmembrane helix</keyword>
<dbReference type="SUPFAM" id="SSF49503">
    <property type="entry name" value="Cupredoxins"/>
    <property type="match status" value="1"/>
</dbReference>
<evidence type="ECO:0000256" key="1">
    <source>
        <dbReference type="SAM" id="Phobius"/>
    </source>
</evidence>
<keyword evidence="1" id="KW-0812">Transmembrane</keyword>
<dbReference type="InterPro" id="IPR008972">
    <property type="entry name" value="Cupredoxin"/>
</dbReference>
<dbReference type="InterPro" id="IPR028096">
    <property type="entry name" value="EfeO_Cupredoxin"/>
</dbReference>
<dbReference type="Gene3D" id="2.60.40.420">
    <property type="entry name" value="Cupredoxins - blue copper proteins"/>
    <property type="match status" value="1"/>
</dbReference>
<protein>
    <submittedName>
        <fullName evidence="3">Cupredoxin domain-containing protein</fullName>
    </submittedName>
</protein>
<sequence>MNIKIKTGLQFSGILLSILIANSAPIRAMESHSEPANDQFKTIEQPLSTKMVVTVSGLALIGLELGWFLFSKPKAKKATLNQETQELEILVDGGYQPNRITVQSGKKVRLNFIRKDPSHCLDKVLFPDFNIAQDLPLNQTTTIEFIPEESGEYTFSCGMNMVRGVVEVQH</sequence>
<dbReference type="EMBL" id="JADEWU010000077">
    <property type="protein sequence ID" value="MBE9146012.1"/>
    <property type="molecule type" value="Genomic_DNA"/>
</dbReference>
<feature type="transmembrane region" description="Helical" evidence="1">
    <location>
        <begin position="52"/>
        <end position="70"/>
    </location>
</feature>
<keyword evidence="4" id="KW-1185">Reference proteome</keyword>
<proteinExistence type="predicted"/>
<dbReference type="Proteomes" id="UP000640725">
    <property type="component" value="Unassembled WGS sequence"/>
</dbReference>
<dbReference type="Pfam" id="PF13473">
    <property type="entry name" value="Cupredoxin_1"/>
    <property type="match status" value="1"/>
</dbReference>
<feature type="domain" description="EfeO-type cupredoxin-like" evidence="2">
    <location>
        <begin position="66"/>
        <end position="166"/>
    </location>
</feature>
<comment type="caution">
    <text evidence="3">The sequence shown here is derived from an EMBL/GenBank/DDBJ whole genome shotgun (WGS) entry which is preliminary data.</text>
</comment>